<keyword evidence="2" id="KW-0732">Signal</keyword>
<dbReference type="RefSeq" id="WP_186935295.1">
    <property type="nucleotide sequence ID" value="NZ_JACOPS010000002.1"/>
</dbReference>
<dbReference type="EMBL" id="JACOPS010000002">
    <property type="protein sequence ID" value="MBC5728128.1"/>
    <property type="molecule type" value="Genomic_DNA"/>
</dbReference>
<dbReference type="SUPFAM" id="SSF53807">
    <property type="entry name" value="Helical backbone' metal receptor"/>
    <property type="match status" value="1"/>
</dbReference>
<dbReference type="PROSITE" id="PS51257">
    <property type="entry name" value="PROKAR_LIPOPROTEIN"/>
    <property type="match status" value="1"/>
</dbReference>
<dbReference type="InterPro" id="IPR036365">
    <property type="entry name" value="PGBD-like_sf"/>
</dbReference>
<comment type="similarity">
    <text evidence="1">Belongs to the bacterial solute-binding protein 8 family.</text>
</comment>
<accession>A0ABR7HKR9</accession>
<evidence type="ECO:0000313" key="4">
    <source>
        <dbReference type="EMBL" id="MBC5728128.1"/>
    </source>
</evidence>
<dbReference type="Proteomes" id="UP000636755">
    <property type="component" value="Unassembled WGS sequence"/>
</dbReference>
<comment type="caution">
    <text evidence="4">The sequence shown here is derived from an EMBL/GenBank/DDBJ whole genome shotgun (WGS) entry which is preliminary data.</text>
</comment>
<dbReference type="PANTHER" id="PTHR30535">
    <property type="entry name" value="VITAMIN B12-BINDING PROTEIN"/>
    <property type="match status" value="1"/>
</dbReference>
<evidence type="ECO:0000256" key="2">
    <source>
        <dbReference type="SAM" id="SignalP"/>
    </source>
</evidence>
<name>A0ABR7HKR9_9FIRM</name>
<proteinExistence type="inferred from homology"/>
<protein>
    <submittedName>
        <fullName evidence="4">Peptidoglycan-binding protein</fullName>
    </submittedName>
</protein>
<feature type="chain" id="PRO_5046736069" evidence="2">
    <location>
        <begin position="20"/>
        <end position="427"/>
    </location>
</feature>
<dbReference type="Gene3D" id="3.40.50.1980">
    <property type="entry name" value="Nitrogenase molybdenum iron protein domain"/>
    <property type="match status" value="2"/>
</dbReference>
<dbReference type="Pfam" id="PF01497">
    <property type="entry name" value="Peripla_BP_2"/>
    <property type="match status" value="1"/>
</dbReference>
<evidence type="ECO:0000259" key="3">
    <source>
        <dbReference type="PROSITE" id="PS50983"/>
    </source>
</evidence>
<feature type="signal peptide" evidence="2">
    <location>
        <begin position="1"/>
        <end position="19"/>
    </location>
</feature>
<dbReference type="PANTHER" id="PTHR30535:SF34">
    <property type="entry name" value="MOLYBDATE-BINDING PROTEIN MOLA"/>
    <property type="match status" value="1"/>
</dbReference>
<dbReference type="InterPro" id="IPR036366">
    <property type="entry name" value="PGBDSf"/>
</dbReference>
<dbReference type="InterPro" id="IPR002491">
    <property type="entry name" value="ABC_transptr_periplasmic_BD"/>
</dbReference>
<dbReference type="PROSITE" id="PS50983">
    <property type="entry name" value="FE_B12_PBP"/>
    <property type="match status" value="1"/>
</dbReference>
<evidence type="ECO:0000256" key="1">
    <source>
        <dbReference type="ARBA" id="ARBA00008814"/>
    </source>
</evidence>
<keyword evidence="5" id="KW-1185">Reference proteome</keyword>
<dbReference type="SUPFAM" id="SSF47090">
    <property type="entry name" value="PGBD-like"/>
    <property type="match status" value="1"/>
</dbReference>
<sequence length="427" mass="45831">MKKIVSVFLASALAVSACAGLAGCSGDNKNYPVSVADITIETEPKDIVVLSDETADIISYLGYAKKMVGRSDEVTQNFLSVAPSVGSAAKPDVEKIKSYATDIVFADDTLDENAKKELTDAGIMVLNVASPETTTELETVYLTLGKILGGSVDGAKTGEDSYKDLIDTMKTYKAEVNSNVSKTICYLYLEGDKLHTLHSGTYGDMLLGYTGAVNAAVNVSESEIDTKILKIANPDYILYDDDATLQFIKNDSDLKGLKAVKNKQTLMISQEEISRMGTTSLFTLNKIMNFMYPDRLKKNTDATAESVVPSAVEGATTATKSASNTQTTTQAATTAANANGSVESQYKIKVSGLSLKLDDENDNVKAMQQRLFDLGYITDKENVTGYYGEVTQKAVKEFQKASGLKQSGTADNKTLTALFKSDAKAKA</sequence>
<dbReference type="Gene3D" id="1.10.101.10">
    <property type="entry name" value="PGBD-like superfamily/PGBD"/>
    <property type="match status" value="1"/>
</dbReference>
<reference evidence="4 5" key="1">
    <citation type="submission" date="2020-08" db="EMBL/GenBank/DDBJ databases">
        <title>Genome public.</title>
        <authorList>
            <person name="Liu C."/>
            <person name="Sun Q."/>
        </authorList>
    </citation>
    <scope>NUCLEOTIDE SEQUENCE [LARGE SCALE GENOMIC DNA]</scope>
    <source>
        <strain evidence="4 5">NSJ-71</strain>
    </source>
</reference>
<dbReference type="InterPro" id="IPR050902">
    <property type="entry name" value="ABC_Transporter_SBP"/>
</dbReference>
<evidence type="ECO:0000313" key="5">
    <source>
        <dbReference type="Proteomes" id="UP000636755"/>
    </source>
</evidence>
<organism evidence="4 5">
    <name type="scientific">Ruminococcus intestinalis</name>
    <dbReference type="NCBI Taxonomy" id="2763066"/>
    <lineage>
        <taxon>Bacteria</taxon>
        <taxon>Bacillati</taxon>
        <taxon>Bacillota</taxon>
        <taxon>Clostridia</taxon>
        <taxon>Eubacteriales</taxon>
        <taxon>Oscillospiraceae</taxon>
        <taxon>Ruminococcus</taxon>
    </lineage>
</organism>
<gene>
    <name evidence="4" type="ORF">H8R91_06280</name>
</gene>
<dbReference type="Pfam" id="PF01471">
    <property type="entry name" value="PG_binding_1"/>
    <property type="match status" value="1"/>
</dbReference>
<dbReference type="InterPro" id="IPR002477">
    <property type="entry name" value="Peptidoglycan-bd-like"/>
</dbReference>
<feature type="domain" description="Fe/B12 periplasmic-binding" evidence="3">
    <location>
        <begin position="46"/>
        <end position="295"/>
    </location>
</feature>